<evidence type="ECO:0000313" key="2">
    <source>
        <dbReference type="EMBL" id="KAF2647387.1"/>
    </source>
</evidence>
<dbReference type="AlphaFoldDB" id="A0A6A6SK81"/>
<evidence type="ECO:0000256" key="1">
    <source>
        <dbReference type="SAM" id="MobiDB-lite"/>
    </source>
</evidence>
<protein>
    <submittedName>
        <fullName evidence="2">Uncharacterized protein</fullName>
    </submittedName>
</protein>
<name>A0A6A6SK81_9PLEO</name>
<feature type="region of interest" description="Disordered" evidence="1">
    <location>
        <begin position="74"/>
        <end position="101"/>
    </location>
</feature>
<evidence type="ECO:0000313" key="3">
    <source>
        <dbReference type="Proteomes" id="UP000799324"/>
    </source>
</evidence>
<gene>
    <name evidence="2" type="ORF">K491DRAFT_310699</name>
</gene>
<accession>A0A6A6SK81</accession>
<reference evidence="2" key="1">
    <citation type="journal article" date="2020" name="Stud. Mycol.">
        <title>101 Dothideomycetes genomes: a test case for predicting lifestyles and emergence of pathogens.</title>
        <authorList>
            <person name="Haridas S."/>
            <person name="Albert R."/>
            <person name="Binder M."/>
            <person name="Bloem J."/>
            <person name="Labutti K."/>
            <person name="Salamov A."/>
            <person name="Andreopoulos B."/>
            <person name="Baker S."/>
            <person name="Barry K."/>
            <person name="Bills G."/>
            <person name="Bluhm B."/>
            <person name="Cannon C."/>
            <person name="Castanera R."/>
            <person name="Culley D."/>
            <person name="Daum C."/>
            <person name="Ezra D."/>
            <person name="Gonzalez J."/>
            <person name="Henrissat B."/>
            <person name="Kuo A."/>
            <person name="Liang C."/>
            <person name="Lipzen A."/>
            <person name="Lutzoni F."/>
            <person name="Magnuson J."/>
            <person name="Mondo S."/>
            <person name="Nolan M."/>
            <person name="Ohm R."/>
            <person name="Pangilinan J."/>
            <person name="Park H.-J."/>
            <person name="Ramirez L."/>
            <person name="Alfaro M."/>
            <person name="Sun H."/>
            <person name="Tritt A."/>
            <person name="Yoshinaga Y."/>
            <person name="Zwiers L.-H."/>
            <person name="Turgeon B."/>
            <person name="Goodwin S."/>
            <person name="Spatafora J."/>
            <person name="Crous P."/>
            <person name="Grigoriev I."/>
        </authorList>
    </citation>
    <scope>NUCLEOTIDE SEQUENCE</scope>
    <source>
        <strain evidence="2">CBS 122681</strain>
    </source>
</reference>
<dbReference type="EMBL" id="MU004626">
    <property type="protein sequence ID" value="KAF2647387.1"/>
    <property type="molecule type" value="Genomic_DNA"/>
</dbReference>
<sequence length="167" mass="18294">MKNLSLRDPYLFNQYSDKYGDPSEGESDQLEHTTILSAVRDVDAHEFPAGQSSDLLGLSQGPLGGQKRYVLGDWGPEAGRHSTAGPMLQDMSSQLTPSRSGSRASVLSHRYNDAICAWEGSVRRMSGWTVNRGPTAASSPFRTSAITTLKQRTTSFFYKPSLHKPSV</sequence>
<organism evidence="2 3">
    <name type="scientific">Lophiostoma macrostomum CBS 122681</name>
    <dbReference type="NCBI Taxonomy" id="1314788"/>
    <lineage>
        <taxon>Eukaryota</taxon>
        <taxon>Fungi</taxon>
        <taxon>Dikarya</taxon>
        <taxon>Ascomycota</taxon>
        <taxon>Pezizomycotina</taxon>
        <taxon>Dothideomycetes</taxon>
        <taxon>Pleosporomycetidae</taxon>
        <taxon>Pleosporales</taxon>
        <taxon>Lophiostomataceae</taxon>
        <taxon>Lophiostoma</taxon>
    </lineage>
</organism>
<feature type="compositionally biased region" description="Polar residues" evidence="1">
    <location>
        <begin position="90"/>
        <end position="101"/>
    </location>
</feature>
<keyword evidence="3" id="KW-1185">Reference proteome</keyword>
<proteinExistence type="predicted"/>
<dbReference type="Proteomes" id="UP000799324">
    <property type="component" value="Unassembled WGS sequence"/>
</dbReference>